<keyword evidence="3" id="KW-0804">Transcription</keyword>
<dbReference type="GO" id="GO:0000981">
    <property type="term" value="F:DNA-binding transcription factor activity, RNA polymerase II-specific"/>
    <property type="evidence" value="ECO:0007669"/>
    <property type="project" value="InterPro"/>
</dbReference>
<dbReference type="InterPro" id="IPR036864">
    <property type="entry name" value="Zn2-C6_fun-type_DNA-bd_sf"/>
</dbReference>
<dbReference type="Gene3D" id="4.10.240.10">
    <property type="entry name" value="Zn(2)-C6 fungal-type DNA-binding domain"/>
    <property type="match status" value="1"/>
</dbReference>
<dbReference type="EMBL" id="CDHN01000001">
    <property type="protein sequence ID" value="CEJ82319.1"/>
    <property type="molecule type" value="Genomic_DNA"/>
</dbReference>
<evidence type="ECO:0000256" key="4">
    <source>
        <dbReference type="ARBA" id="ARBA00023242"/>
    </source>
</evidence>
<reference evidence="7 8" key="1">
    <citation type="journal article" date="2015" name="Genome Announc.">
        <title>Draft Genome Sequence and Gene Annotation of the Entomopathogenic Fungus Verticillium hemipterigenum.</title>
        <authorList>
            <person name="Horn F."/>
            <person name="Habel A."/>
            <person name="Scharf D.H."/>
            <person name="Dworschak J."/>
            <person name="Brakhage A.A."/>
            <person name="Guthke R."/>
            <person name="Hertweck C."/>
            <person name="Linde J."/>
        </authorList>
    </citation>
    <scope>NUCLEOTIDE SEQUENCE [LARGE SCALE GENOMIC DNA]</scope>
</reference>
<keyword evidence="8" id="KW-1185">Reference proteome</keyword>
<feature type="region of interest" description="Disordered" evidence="5">
    <location>
        <begin position="207"/>
        <end position="235"/>
    </location>
</feature>
<feature type="compositionally biased region" description="Polar residues" evidence="5">
    <location>
        <begin position="153"/>
        <end position="168"/>
    </location>
</feature>
<dbReference type="InterPro" id="IPR001138">
    <property type="entry name" value="Zn2Cys6_DnaBD"/>
</dbReference>
<dbReference type="HOGENOM" id="CLU_050742_0_0_1"/>
<dbReference type="SMART" id="SM00066">
    <property type="entry name" value="GAL4"/>
    <property type="match status" value="1"/>
</dbReference>
<keyword evidence="4" id="KW-0539">Nucleus</keyword>
<evidence type="ECO:0000313" key="8">
    <source>
        <dbReference type="Proteomes" id="UP000039046"/>
    </source>
</evidence>
<dbReference type="PANTHER" id="PTHR31069:SF31">
    <property type="entry name" value="MONODICTYPHENONE CLUSTER TRANSCRIPTION FACTOR-RELATED"/>
    <property type="match status" value="1"/>
</dbReference>
<feature type="compositionally biased region" description="Polar residues" evidence="5">
    <location>
        <begin position="223"/>
        <end position="235"/>
    </location>
</feature>
<dbReference type="PANTHER" id="PTHR31069">
    <property type="entry name" value="OLEATE-ACTIVATED TRANSCRIPTION FACTOR 1-RELATED"/>
    <property type="match status" value="1"/>
</dbReference>
<evidence type="ECO:0000256" key="1">
    <source>
        <dbReference type="ARBA" id="ARBA00023015"/>
    </source>
</evidence>
<feature type="region of interest" description="Disordered" evidence="5">
    <location>
        <begin position="121"/>
        <end position="168"/>
    </location>
</feature>
<name>A0A0A1TAC0_9HYPO</name>
<feature type="compositionally biased region" description="Low complexity" evidence="5">
    <location>
        <begin position="207"/>
        <end position="222"/>
    </location>
</feature>
<feature type="domain" description="Zn(2)-C6 fungal-type" evidence="6">
    <location>
        <begin position="20"/>
        <end position="50"/>
    </location>
</feature>
<evidence type="ECO:0000256" key="3">
    <source>
        <dbReference type="ARBA" id="ARBA00023163"/>
    </source>
</evidence>
<dbReference type="CDD" id="cd00067">
    <property type="entry name" value="GAL4"/>
    <property type="match status" value="1"/>
</dbReference>
<feature type="compositionally biased region" description="Low complexity" evidence="5">
    <location>
        <begin position="81"/>
        <end position="95"/>
    </location>
</feature>
<organism evidence="7 8">
    <name type="scientific">[Torrubiella] hemipterigena</name>
    <dbReference type="NCBI Taxonomy" id="1531966"/>
    <lineage>
        <taxon>Eukaryota</taxon>
        <taxon>Fungi</taxon>
        <taxon>Dikarya</taxon>
        <taxon>Ascomycota</taxon>
        <taxon>Pezizomycotina</taxon>
        <taxon>Sordariomycetes</taxon>
        <taxon>Hypocreomycetidae</taxon>
        <taxon>Hypocreales</taxon>
        <taxon>Clavicipitaceae</taxon>
        <taxon>Clavicipitaceae incertae sedis</taxon>
        <taxon>'Torrubiella' clade</taxon>
    </lineage>
</organism>
<dbReference type="Pfam" id="PF00172">
    <property type="entry name" value="Zn_clus"/>
    <property type="match status" value="1"/>
</dbReference>
<protein>
    <recommendedName>
        <fullName evidence="6">Zn(2)-C6 fungal-type domain-containing protein</fullName>
    </recommendedName>
</protein>
<dbReference type="PROSITE" id="PS50048">
    <property type="entry name" value="ZN2_CY6_FUNGAL_2"/>
    <property type="match status" value="1"/>
</dbReference>
<keyword evidence="2" id="KW-0238">DNA-binding</keyword>
<dbReference type="GO" id="GO:0003677">
    <property type="term" value="F:DNA binding"/>
    <property type="evidence" value="ECO:0007669"/>
    <property type="project" value="UniProtKB-KW"/>
</dbReference>
<gene>
    <name evidence="7" type="ORF">VHEMI02390</name>
</gene>
<dbReference type="OrthoDB" id="2328572at2759"/>
<accession>A0A0A1TAC0</accession>
<evidence type="ECO:0000256" key="5">
    <source>
        <dbReference type="SAM" id="MobiDB-lite"/>
    </source>
</evidence>
<dbReference type="SUPFAM" id="SSF57701">
    <property type="entry name" value="Zn2/Cys6 DNA-binding domain"/>
    <property type="match status" value="1"/>
</dbReference>
<feature type="compositionally biased region" description="Polar residues" evidence="5">
    <location>
        <begin position="130"/>
        <end position="145"/>
    </location>
</feature>
<evidence type="ECO:0000313" key="7">
    <source>
        <dbReference type="EMBL" id="CEJ82319.1"/>
    </source>
</evidence>
<dbReference type="PROSITE" id="PS00463">
    <property type="entry name" value="ZN2_CY6_FUNGAL_1"/>
    <property type="match status" value="1"/>
</dbReference>
<sequence>MADLQSASRGKLKPYKLRTACDACHMTKVKCSGEKPTCARCAHSGATCSYSISMVGKVTGPRKRKHSVRKAVEDATTPEQASSNAAESPNDNNNNIQSPFNTLDNNLFTYSSGLTPAHASTSIPRGAGTDMSTSNCSPDSGNLSGLSPPGLYPSTSLTTPSDPDYSDFTQQLKQGLFLTASMGPDSSSIQGITLDPSEAWELTRQALGPLGESGPPGSSSSGRYATSDNTDASVLTGATGQQPLLDHGRLVDCLNTLQQLWDRRGTDCSPPDQILATNRGAITTLTDIIGRFGFGCKYPTSLVLCPLILQLVAELYQHMRHEAAQSNDKAASDSMSLMMGDASSRPKFGYGNFEIDHDCQAVLFNAITLKEVDRALRLWERMWQLLDSQQSERCRNKYISQGVMVDSRNILLDIRSNMESISRGDMQKDLRGLVVEQ</sequence>
<dbReference type="Proteomes" id="UP000039046">
    <property type="component" value="Unassembled WGS sequence"/>
</dbReference>
<dbReference type="AlphaFoldDB" id="A0A0A1TAC0"/>
<feature type="region of interest" description="Disordered" evidence="5">
    <location>
        <begin position="59"/>
        <end position="100"/>
    </location>
</feature>
<dbReference type="GO" id="GO:0008270">
    <property type="term" value="F:zinc ion binding"/>
    <property type="evidence" value="ECO:0007669"/>
    <property type="project" value="InterPro"/>
</dbReference>
<evidence type="ECO:0000256" key="2">
    <source>
        <dbReference type="ARBA" id="ARBA00023125"/>
    </source>
</evidence>
<proteinExistence type="predicted"/>
<keyword evidence="1" id="KW-0805">Transcription regulation</keyword>
<feature type="compositionally biased region" description="Basic residues" evidence="5">
    <location>
        <begin position="60"/>
        <end position="69"/>
    </location>
</feature>
<dbReference type="InterPro" id="IPR050675">
    <property type="entry name" value="OAF3"/>
</dbReference>
<dbReference type="PRINTS" id="PR00755">
    <property type="entry name" value="AFLATOXINBRP"/>
</dbReference>
<dbReference type="STRING" id="1531966.A0A0A1TAC0"/>
<evidence type="ECO:0000259" key="6">
    <source>
        <dbReference type="PROSITE" id="PS50048"/>
    </source>
</evidence>